<comment type="caution">
    <text evidence="2">The sequence shown here is derived from an EMBL/GenBank/DDBJ whole genome shotgun (WGS) entry which is preliminary data.</text>
</comment>
<dbReference type="OrthoDB" id="2975793at2759"/>
<reference evidence="2 3" key="1">
    <citation type="submission" date="2015-09" db="EMBL/GenBank/DDBJ databases">
        <title>Host preference determinants of Valsa canker pathogens revealed by comparative genomics.</title>
        <authorList>
            <person name="Yin Z."/>
            <person name="Huang L."/>
        </authorList>
    </citation>
    <scope>NUCLEOTIDE SEQUENCE [LARGE SCALE GENOMIC DNA]</scope>
    <source>
        <strain evidence="2 3">YSFL</strain>
    </source>
</reference>
<proteinExistence type="predicted"/>
<evidence type="ECO:0000259" key="1">
    <source>
        <dbReference type="Pfam" id="PF06985"/>
    </source>
</evidence>
<organism evidence="2 3">
    <name type="scientific">Cytospora chrysosperma</name>
    <name type="common">Cytospora canker fungus</name>
    <name type="synonym">Sphaeria chrysosperma</name>
    <dbReference type="NCBI Taxonomy" id="252740"/>
    <lineage>
        <taxon>Eukaryota</taxon>
        <taxon>Fungi</taxon>
        <taxon>Dikarya</taxon>
        <taxon>Ascomycota</taxon>
        <taxon>Pezizomycotina</taxon>
        <taxon>Sordariomycetes</taxon>
        <taxon>Sordariomycetidae</taxon>
        <taxon>Diaporthales</taxon>
        <taxon>Cytosporaceae</taxon>
        <taxon>Cytospora</taxon>
    </lineage>
</organism>
<protein>
    <recommendedName>
        <fullName evidence="1">Heterokaryon incompatibility domain-containing protein</fullName>
    </recommendedName>
</protein>
<dbReference type="PANTHER" id="PTHR33112:SF12">
    <property type="entry name" value="HETEROKARYON INCOMPATIBILITY DOMAIN-CONTAINING PROTEIN"/>
    <property type="match status" value="1"/>
</dbReference>
<accession>A0A423VJ61</accession>
<dbReference type="InterPro" id="IPR010730">
    <property type="entry name" value="HET"/>
</dbReference>
<dbReference type="PANTHER" id="PTHR33112">
    <property type="entry name" value="DOMAIN PROTEIN, PUTATIVE-RELATED"/>
    <property type="match status" value="1"/>
</dbReference>
<feature type="domain" description="Heterokaryon incompatibility" evidence="1">
    <location>
        <begin position="55"/>
        <end position="200"/>
    </location>
</feature>
<name>A0A423VJ61_CYTCH</name>
<evidence type="ECO:0000313" key="3">
    <source>
        <dbReference type="Proteomes" id="UP000284375"/>
    </source>
</evidence>
<sequence length="458" mass="51692">MTPEINVDLLRNWMQSCDSQHDKCRLETPDIAEPRIRLVDVEGERVVSASLAEDYVALSYVWGPNTVPLLTRGTLPQYTALRGLRCSAIPRTISDAIEVVKAIGKRYLWVDSLCILQDDARDKQQQLPIMDRIYSHADLVIIAAAGHDAHSGLPGVGKTEKRMLQHSDTIDGIDFVTAQPGVKQALEWTTWSSRGWTYQEAMLARRALIFTDTVVYWNCRDAIWREDMTGESLGQDVKHLLSANNSIWGHFADQYMKAVCRTAVYSEHVAEFSTRSFKDERDVLWAFLGVLKLQAPRFQKGFIWGLPYERLDATLLWSENVRCRGVHQRDAHHAMVHGSRSYDIPYPSWSWLSTNTRVSFMHPCGDSVISRIIWHEPYKLGDNDETSATWLKSVTTSKTNTADAGHQSPSTDWLSGVDGMDFGLLNFTAKTARLTIKIDQDSSTSLPETDLDGEMPGN</sequence>
<dbReference type="STRING" id="252740.A0A423VJ61"/>
<dbReference type="AlphaFoldDB" id="A0A423VJ61"/>
<dbReference type="Proteomes" id="UP000284375">
    <property type="component" value="Unassembled WGS sequence"/>
</dbReference>
<dbReference type="EMBL" id="LJZO01000046">
    <property type="protein sequence ID" value="ROV90982.1"/>
    <property type="molecule type" value="Genomic_DNA"/>
</dbReference>
<keyword evidence="3" id="KW-1185">Reference proteome</keyword>
<gene>
    <name evidence="2" type="ORF">VSDG_07683</name>
</gene>
<dbReference type="Pfam" id="PF06985">
    <property type="entry name" value="HET"/>
    <property type="match status" value="1"/>
</dbReference>
<evidence type="ECO:0000313" key="2">
    <source>
        <dbReference type="EMBL" id="ROV90982.1"/>
    </source>
</evidence>